<keyword evidence="5" id="KW-1185">Reference proteome</keyword>
<dbReference type="Gene3D" id="3.40.50.300">
    <property type="entry name" value="P-loop containing nucleotide triphosphate hydrolases"/>
    <property type="match status" value="1"/>
</dbReference>
<dbReference type="AlphaFoldDB" id="A0A9P5PIQ5"/>
<dbReference type="SMART" id="SM00173">
    <property type="entry name" value="RAS"/>
    <property type="match status" value="1"/>
</dbReference>
<evidence type="ECO:0000256" key="3">
    <source>
        <dbReference type="ARBA" id="ARBA00023134"/>
    </source>
</evidence>
<keyword evidence="2" id="KW-0547">Nucleotide-binding</keyword>
<dbReference type="GO" id="GO:0003924">
    <property type="term" value="F:GTPase activity"/>
    <property type="evidence" value="ECO:0007669"/>
    <property type="project" value="InterPro"/>
</dbReference>
<dbReference type="EMBL" id="JADNRY010000131">
    <property type="protein sequence ID" value="KAF9064123.1"/>
    <property type="molecule type" value="Genomic_DNA"/>
</dbReference>
<dbReference type="GO" id="GO:0005886">
    <property type="term" value="C:plasma membrane"/>
    <property type="evidence" value="ECO:0007669"/>
    <property type="project" value="UniProtKB-SubCell"/>
</dbReference>
<evidence type="ECO:0000256" key="2">
    <source>
        <dbReference type="ARBA" id="ARBA00022741"/>
    </source>
</evidence>
<dbReference type="PRINTS" id="PR00449">
    <property type="entry name" value="RASTRNSFRMNG"/>
</dbReference>
<dbReference type="SUPFAM" id="SSF52540">
    <property type="entry name" value="P-loop containing nucleoside triphosphate hydrolases"/>
    <property type="match status" value="1"/>
</dbReference>
<dbReference type="Pfam" id="PF00071">
    <property type="entry name" value="Ras"/>
    <property type="match status" value="1"/>
</dbReference>
<sequence>MDVQRCRQLSIASISPTRIWFFQVNSVNAPCHYPFDILFIVVTSVLPVIKPSVNTKSSGDPIVDNQPVSNATLTPETGQLEAHRQNGSIPNPILASPEEVKATSTNHWPDYWRITLLGDGGTGKTALAVRAYDPTIEDSWRKQAKVDNRMSLVEIIDTAGQVITEKSPTIIRLLFSQGQAFALVFSLLSRTTFERIKSFHQVMVRNKGQAVPFVLVGNKSDRIEEREITEEEGAELAMSFGCPYIESSARTGNRVDDVFLWPC</sequence>
<name>A0A9P5PIQ5_9AGAR</name>
<reference evidence="4" key="1">
    <citation type="submission" date="2020-11" db="EMBL/GenBank/DDBJ databases">
        <authorList>
            <consortium name="DOE Joint Genome Institute"/>
            <person name="Ahrendt S."/>
            <person name="Riley R."/>
            <person name="Andreopoulos W."/>
            <person name="Labutti K."/>
            <person name="Pangilinan J."/>
            <person name="Ruiz-Duenas F.J."/>
            <person name="Barrasa J.M."/>
            <person name="Sanchez-Garcia M."/>
            <person name="Camarero S."/>
            <person name="Miyauchi S."/>
            <person name="Serrano A."/>
            <person name="Linde D."/>
            <person name="Babiker R."/>
            <person name="Drula E."/>
            <person name="Ayuso-Fernandez I."/>
            <person name="Pacheco R."/>
            <person name="Padilla G."/>
            <person name="Ferreira P."/>
            <person name="Barriuso J."/>
            <person name="Kellner H."/>
            <person name="Castanera R."/>
            <person name="Alfaro M."/>
            <person name="Ramirez L."/>
            <person name="Pisabarro A.G."/>
            <person name="Kuo A."/>
            <person name="Tritt A."/>
            <person name="Lipzen A."/>
            <person name="He G."/>
            <person name="Yan M."/>
            <person name="Ng V."/>
            <person name="Cullen D."/>
            <person name="Martin F."/>
            <person name="Rosso M.-N."/>
            <person name="Henrissat B."/>
            <person name="Hibbett D."/>
            <person name="Martinez A.T."/>
            <person name="Grigoriev I.V."/>
        </authorList>
    </citation>
    <scope>NUCLEOTIDE SEQUENCE</scope>
    <source>
        <strain evidence="4">AH 40177</strain>
    </source>
</reference>
<dbReference type="SMART" id="SM00175">
    <property type="entry name" value="RAB"/>
    <property type="match status" value="1"/>
</dbReference>
<protein>
    <submittedName>
        <fullName evidence="4">P-loop containing nucleoside triphosphate hydrolase protein</fullName>
    </submittedName>
</protein>
<evidence type="ECO:0000313" key="5">
    <source>
        <dbReference type="Proteomes" id="UP000772434"/>
    </source>
</evidence>
<accession>A0A9P5PIQ5</accession>
<dbReference type="OrthoDB" id="5976022at2759"/>
<keyword evidence="3" id="KW-0342">GTP-binding</keyword>
<dbReference type="NCBIfam" id="TIGR00231">
    <property type="entry name" value="small_GTP"/>
    <property type="match status" value="1"/>
</dbReference>
<dbReference type="PROSITE" id="PS51419">
    <property type="entry name" value="RAB"/>
    <property type="match status" value="1"/>
</dbReference>
<dbReference type="PROSITE" id="PS51421">
    <property type="entry name" value="RAS"/>
    <property type="match status" value="1"/>
</dbReference>
<proteinExistence type="predicted"/>
<dbReference type="InterPro" id="IPR001806">
    <property type="entry name" value="Small_GTPase"/>
</dbReference>
<dbReference type="GO" id="GO:0007165">
    <property type="term" value="P:signal transduction"/>
    <property type="evidence" value="ECO:0007669"/>
    <property type="project" value="InterPro"/>
</dbReference>
<comment type="subcellular location">
    <subcellularLocation>
        <location evidence="1">Cell membrane</location>
        <topology evidence="1">Lipid-anchor</topology>
        <orientation evidence="1">Cytoplasmic side</orientation>
    </subcellularLocation>
</comment>
<comment type="caution">
    <text evidence="4">The sequence shown here is derived from an EMBL/GenBank/DDBJ whole genome shotgun (WGS) entry which is preliminary data.</text>
</comment>
<evidence type="ECO:0000313" key="4">
    <source>
        <dbReference type="EMBL" id="KAF9064123.1"/>
    </source>
</evidence>
<dbReference type="GO" id="GO:0005525">
    <property type="term" value="F:GTP binding"/>
    <property type="evidence" value="ECO:0007669"/>
    <property type="project" value="UniProtKB-KW"/>
</dbReference>
<dbReference type="InterPro" id="IPR005225">
    <property type="entry name" value="Small_GTP-bd"/>
</dbReference>
<keyword evidence="4" id="KW-0378">Hydrolase</keyword>
<organism evidence="4 5">
    <name type="scientific">Rhodocollybia butyracea</name>
    <dbReference type="NCBI Taxonomy" id="206335"/>
    <lineage>
        <taxon>Eukaryota</taxon>
        <taxon>Fungi</taxon>
        <taxon>Dikarya</taxon>
        <taxon>Basidiomycota</taxon>
        <taxon>Agaricomycotina</taxon>
        <taxon>Agaricomycetes</taxon>
        <taxon>Agaricomycetidae</taxon>
        <taxon>Agaricales</taxon>
        <taxon>Marasmiineae</taxon>
        <taxon>Omphalotaceae</taxon>
        <taxon>Rhodocollybia</taxon>
    </lineage>
</organism>
<dbReference type="Proteomes" id="UP000772434">
    <property type="component" value="Unassembled WGS sequence"/>
</dbReference>
<dbReference type="SMART" id="SM00174">
    <property type="entry name" value="RHO"/>
    <property type="match status" value="1"/>
</dbReference>
<gene>
    <name evidence="4" type="ORF">BDP27DRAFT_1230970</name>
</gene>
<dbReference type="InterPro" id="IPR020849">
    <property type="entry name" value="Small_GTPase_Ras-type"/>
</dbReference>
<dbReference type="PANTHER" id="PTHR24070">
    <property type="entry name" value="RAS, DI-RAS, AND RHEB FAMILY MEMBERS OF SMALL GTPASE SUPERFAMILY"/>
    <property type="match status" value="1"/>
</dbReference>
<evidence type="ECO:0000256" key="1">
    <source>
        <dbReference type="ARBA" id="ARBA00004342"/>
    </source>
</evidence>
<dbReference type="InterPro" id="IPR027417">
    <property type="entry name" value="P-loop_NTPase"/>
</dbReference>